<protein>
    <recommendedName>
        <fullName evidence="6">Prefoldin subunit 6</fullName>
    </recommendedName>
</protein>
<dbReference type="AlphaFoldDB" id="A0AAW0FEX9"/>
<dbReference type="GO" id="GO:0006457">
    <property type="term" value="P:protein folding"/>
    <property type="evidence" value="ECO:0007669"/>
    <property type="project" value="InterPro"/>
</dbReference>
<dbReference type="Pfam" id="PF01920">
    <property type="entry name" value="Prefoldin_2"/>
    <property type="match status" value="1"/>
</dbReference>
<keyword evidence="3" id="KW-0175">Coiled coil</keyword>
<dbReference type="GO" id="GO:0051082">
    <property type="term" value="F:unfolded protein binding"/>
    <property type="evidence" value="ECO:0007669"/>
    <property type="project" value="InterPro"/>
</dbReference>
<dbReference type="PANTHER" id="PTHR21431">
    <property type="entry name" value="PREFOLDIN SUBUNIT 6"/>
    <property type="match status" value="1"/>
</dbReference>
<dbReference type="Proteomes" id="UP001385951">
    <property type="component" value="Unassembled WGS sequence"/>
</dbReference>
<sequence length="170" mass="19645">MEIDILAADDFKTAQTEDAVVDEYDEFDDHTESPISNNLYKVHVTEIMVNEDDDNTKQQFEKLSLEFSNLQTSLNELIEARSKLETQFQENKIVLTEFDTLNEDSKIFKLTGPVLLPQNYGEAKLNVKKRIEFIEDEIKRVESKIEQSQKNIESTRDKLLAIRSQISTPA</sequence>
<evidence type="ECO:0008006" key="6">
    <source>
        <dbReference type="Google" id="ProtNLM"/>
    </source>
</evidence>
<keyword evidence="5" id="KW-1185">Reference proteome</keyword>
<feature type="coiled-coil region" evidence="3">
    <location>
        <begin position="124"/>
        <end position="165"/>
    </location>
</feature>
<dbReference type="GO" id="GO:0051087">
    <property type="term" value="F:protein-folding chaperone binding"/>
    <property type="evidence" value="ECO:0007669"/>
    <property type="project" value="TreeGrafter"/>
</dbReference>
<dbReference type="GO" id="GO:0005737">
    <property type="term" value="C:cytoplasm"/>
    <property type="evidence" value="ECO:0007669"/>
    <property type="project" value="TreeGrafter"/>
</dbReference>
<dbReference type="GO" id="GO:0016272">
    <property type="term" value="C:prefoldin complex"/>
    <property type="evidence" value="ECO:0007669"/>
    <property type="project" value="InterPro"/>
</dbReference>
<comment type="similarity">
    <text evidence="1">Belongs to the prefoldin subunit beta family.</text>
</comment>
<evidence type="ECO:0000256" key="2">
    <source>
        <dbReference type="ARBA" id="ARBA00023186"/>
    </source>
</evidence>
<gene>
    <name evidence="4" type="ORF">QCA50_018207</name>
</gene>
<evidence type="ECO:0000256" key="1">
    <source>
        <dbReference type="ARBA" id="ARBA00008045"/>
    </source>
</evidence>
<dbReference type="InterPro" id="IPR009053">
    <property type="entry name" value="Prefoldin"/>
</dbReference>
<dbReference type="PANTHER" id="PTHR21431:SF0">
    <property type="entry name" value="PREFOLDIN SUBUNIT 6"/>
    <property type="match status" value="1"/>
</dbReference>
<name>A0AAW0FEX9_9APHY</name>
<reference evidence="4 5" key="1">
    <citation type="submission" date="2022-09" db="EMBL/GenBank/DDBJ databases">
        <authorList>
            <person name="Palmer J.M."/>
        </authorList>
    </citation>
    <scope>NUCLEOTIDE SEQUENCE [LARGE SCALE GENOMIC DNA]</scope>
    <source>
        <strain evidence="4 5">DSM 7382</strain>
    </source>
</reference>
<comment type="caution">
    <text evidence="4">The sequence shown here is derived from an EMBL/GenBank/DDBJ whole genome shotgun (WGS) entry which is preliminary data.</text>
</comment>
<dbReference type="EMBL" id="JASBNA010000067">
    <property type="protein sequence ID" value="KAK7678772.1"/>
    <property type="molecule type" value="Genomic_DNA"/>
</dbReference>
<keyword evidence="2" id="KW-0143">Chaperone</keyword>
<dbReference type="InterPro" id="IPR002777">
    <property type="entry name" value="PFD_beta-like"/>
</dbReference>
<dbReference type="CDD" id="cd23161">
    <property type="entry name" value="Prefoldin_6"/>
    <property type="match status" value="1"/>
</dbReference>
<organism evidence="4 5">
    <name type="scientific">Cerrena zonata</name>
    <dbReference type="NCBI Taxonomy" id="2478898"/>
    <lineage>
        <taxon>Eukaryota</taxon>
        <taxon>Fungi</taxon>
        <taxon>Dikarya</taxon>
        <taxon>Basidiomycota</taxon>
        <taxon>Agaricomycotina</taxon>
        <taxon>Agaricomycetes</taxon>
        <taxon>Polyporales</taxon>
        <taxon>Cerrenaceae</taxon>
        <taxon>Cerrena</taxon>
    </lineage>
</organism>
<evidence type="ECO:0000313" key="4">
    <source>
        <dbReference type="EMBL" id="KAK7678772.1"/>
    </source>
</evidence>
<evidence type="ECO:0000313" key="5">
    <source>
        <dbReference type="Proteomes" id="UP001385951"/>
    </source>
</evidence>
<dbReference type="SUPFAM" id="SSF46579">
    <property type="entry name" value="Prefoldin"/>
    <property type="match status" value="1"/>
</dbReference>
<dbReference type="GO" id="GO:0051131">
    <property type="term" value="P:chaperone-mediated protein complex assembly"/>
    <property type="evidence" value="ECO:0007669"/>
    <property type="project" value="TreeGrafter"/>
</dbReference>
<accession>A0AAW0FEX9</accession>
<evidence type="ECO:0000256" key="3">
    <source>
        <dbReference type="SAM" id="Coils"/>
    </source>
</evidence>
<dbReference type="FunFam" id="1.10.287.370:FF:000003">
    <property type="entry name" value="Prefoldin subunit 6"/>
    <property type="match status" value="1"/>
</dbReference>
<dbReference type="Gene3D" id="1.10.287.370">
    <property type="match status" value="1"/>
</dbReference>
<proteinExistence type="inferred from homology"/>